<proteinExistence type="predicted"/>
<keyword evidence="2" id="KW-1185">Reference proteome</keyword>
<evidence type="ECO:0000313" key="1">
    <source>
        <dbReference type="EMBL" id="EHQ34482.1"/>
    </source>
</evidence>
<dbReference type="EMBL" id="CM001436">
    <property type="protein sequence ID" value="EHQ34482.1"/>
    <property type="molecule type" value="Genomic_DNA"/>
</dbReference>
<sequence>MSENRIQKRRGDCRRKSFSSFLLFTGLIILLLSAGCTGREESGYDEGSIEISSENPCWSPVISSIVGIDITPHYTGDAEEIRYHCHASGGTFLIWNEPDYRIINFGNDAVTRESTLWWSYTGTEENTTNNNSGDEKITISIEAISTDSGTVLAEKEYLIENVNSTYCLKNT</sequence>
<protein>
    <submittedName>
        <fullName evidence="1">Uncharacterized protein</fullName>
    </submittedName>
</protein>
<evidence type="ECO:0000313" key="2">
    <source>
        <dbReference type="Proteomes" id="UP000005741"/>
    </source>
</evidence>
<reference evidence="1 2" key="1">
    <citation type="submission" date="2011-10" db="EMBL/GenBank/DDBJ databases">
        <title>The Improved High-Quality Draft genome of Methanoplanus limicola DSM 2279.</title>
        <authorList>
            <consortium name="US DOE Joint Genome Institute (JGI-PGF)"/>
            <person name="Lucas S."/>
            <person name="Copeland A."/>
            <person name="Lapidus A."/>
            <person name="Glavina del Rio T."/>
            <person name="Dalin E."/>
            <person name="Tice H."/>
            <person name="Bruce D."/>
            <person name="Goodwin L."/>
            <person name="Pitluck S."/>
            <person name="Peters L."/>
            <person name="Mikhailova N."/>
            <person name="Lu M."/>
            <person name="Kyrpides N."/>
            <person name="Mavromatis K."/>
            <person name="Ivanova N."/>
            <person name="Markowitz V."/>
            <person name="Cheng J.-F."/>
            <person name="Hugenholtz P."/>
            <person name="Woyke T."/>
            <person name="Wu D."/>
            <person name="Wirth R."/>
            <person name="Brambilla E.-M."/>
            <person name="Klenk H.-P."/>
            <person name="Eisen J.A."/>
        </authorList>
    </citation>
    <scope>NUCLEOTIDE SEQUENCE [LARGE SCALE GENOMIC DNA]</scope>
    <source>
        <strain evidence="1 2">DSM 2279</strain>
    </source>
</reference>
<accession>H1Z106</accession>
<name>H1Z106_9EURY</name>
<dbReference type="Proteomes" id="UP000005741">
    <property type="component" value="Chromosome"/>
</dbReference>
<dbReference type="HOGENOM" id="CLU_1559502_0_0_2"/>
<dbReference type="AlphaFoldDB" id="H1Z106"/>
<gene>
    <name evidence="1" type="ORF">Metlim_0341</name>
</gene>
<organism evidence="1 2">
    <name type="scientific">Methanoplanus limicola DSM 2279</name>
    <dbReference type="NCBI Taxonomy" id="937775"/>
    <lineage>
        <taxon>Archaea</taxon>
        <taxon>Methanobacteriati</taxon>
        <taxon>Methanobacteriota</taxon>
        <taxon>Stenosarchaea group</taxon>
        <taxon>Methanomicrobia</taxon>
        <taxon>Methanomicrobiales</taxon>
        <taxon>Methanomicrobiaceae</taxon>
        <taxon>Methanoplanus</taxon>
    </lineage>
</organism>
<dbReference type="InParanoid" id="H1Z106"/>
<dbReference type="RefSeq" id="WP_004076121.1">
    <property type="nucleotide sequence ID" value="NZ_CM001436.1"/>
</dbReference>